<evidence type="ECO:0000256" key="2">
    <source>
        <dbReference type="ARBA" id="ARBA00022695"/>
    </source>
</evidence>
<gene>
    <name evidence="9" type="ORF">EKO24_013315</name>
</gene>
<dbReference type="PANTHER" id="PTHR39560">
    <property type="entry name" value="PROTEIN ADENYLYLTRANSFERASE FIC-RELATED"/>
    <property type="match status" value="1"/>
</dbReference>
<proteinExistence type="predicted"/>
<dbReference type="InterPro" id="IPR036597">
    <property type="entry name" value="Fido-like_dom_sf"/>
</dbReference>
<evidence type="ECO:0000256" key="3">
    <source>
        <dbReference type="ARBA" id="ARBA00022741"/>
    </source>
</evidence>
<dbReference type="Pfam" id="PF02661">
    <property type="entry name" value="Fic"/>
    <property type="match status" value="1"/>
</dbReference>
<comment type="catalytic activity">
    <reaction evidence="6">
        <text>L-threonyl-[protein] + ATP = 3-O-(5'-adenylyl)-L-threonyl-[protein] + diphosphate</text>
        <dbReference type="Rhea" id="RHEA:54292"/>
        <dbReference type="Rhea" id="RHEA-COMP:11060"/>
        <dbReference type="Rhea" id="RHEA-COMP:13847"/>
        <dbReference type="ChEBI" id="CHEBI:30013"/>
        <dbReference type="ChEBI" id="CHEBI:30616"/>
        <dbReference type="ChEBI" id="CHEBI:33019"/>
        <dbReference type="ChEBI" id="CHEBI:138113"/>
        <dbReference type="EC" id="2.7.7.108"/>
    </reaction>
</comment>
<name>A0ABY3C8T8_9GAMM</name>
<dbReference type="EMBL" id="RYFG02000103">
    <property type="protein sequence ID" value="TRW93086.1"/>
    <property type="molecule type" value="Genomic_DNA"/>
</dbReference>
<dbReference type="Proteomes" id="UP000733744">
    <property type="component" value="Unassembled WGS sequence"/>
</dbReference>
<feature type="domain" description="Fido" evidence="8">
    <location>
        <begin position="53"/>
        <end position="193"/>
    </location>
</feature>
<evidence type="ECO:0000313" key="9">
    <source>
        <dbReference type="EMBL" id="TRW93086.1"/>
    </source>
</evidence>
<evidence type="ECO:0000256" key="6">
    <source>
        <dbReference type="ARBA" id="ARBA00047939"/>
    </source>
</evidence>
<dbReference type="EC" id="2.7.7.108" evidence="5"/>
<keyword evidence="1 9" id="KW-0808">Transferase</keyword>
<keyword evidence="4" id="KW-0067">ATP-binding</keyword>
<dbReference type="SUPFAM" id="SSF140931">
    <property type="entry name" value="Fic-like"/>
    <property type="match status" value="1"/>
</dbReference>
<dbReference type="PANTHER" id="PTHR39560:SF1">
    <property type="entry name" value="PROTEIN ADENYLYLTRANSFERASE FIC-RELATED"/>
    <property type="match status" value="1"/>
</dbReference>
<protein>
    <recommendedName>
        <fullName evidence="5">protein adenylyltransferase</fullName>
        <ecNumber evidence="5">2.7.7.108</ecNumber>
    </recommendedName>
</protein>
<evidence type="ECO:0000313" key="10">
    <source>
        <dbReference type="Proteomes" id="UP000733744"/>
    </source>
</evidence>
<dbReference type="Gene3D" id="1.10.3290.10">
    <property type="entry name" value="Fido-like domain"/>
    <property type="match status" value="1"/>
</dbReference>
<evidence type="ECO:0000256" key="5">
    <source>
        <dbReference type="ARBA" id="ARBA00034531"/>
    </source>
</evidence>
<reference evidence="9 10" key="1">
    <citation type="journal article" date="2019" name="Antonie Van Leeuwenhoek">
        <title>Description of 'Ca. Methylobacter oryzae' KRF1, a novel species from the environmentally important Methylobacter clade 2.</title>
        <authorList>
            <person name="Khatri K."/>
            <person name="Mohite J.A."/>
            <person name="Pandit P.S."/>
            <person name="Bahulikar R."/>
            <person name="Rahalkar M.C."/>
        </authorList>
    </citation>
    <scope>NUCLEOTIDE SEQUENCE [LARGE SCALE GENOMIC DNA]</scope>
    <source>
        <strain evidence="9 10">KRF1</strain>
    </source>
</reference>
<dbReference type="NCBIfam" id="NF007672">
    <property type="entry name" value="PRK10347.1"/>
    <property type="match status" value="1"/>
</dbReference>
<comment type="catalytic activity">
    <reaction evidence="7">
        <text>L-tyrosyl-[protein] + ATP = O-(5'-adenylyl)-L-tyrosyl-[protein] + diphosphate</text>
        <dbReference type="Rhea" id="RHEA:54288"/>
        <dbReference type="Rhea" id="RHEA-COMP:10136"/>
        <dbReference type="Rhea" id="RHEA-COMP:13846"/>
        <dbReference type="ChEBI" id="CHEBI:30616"/>
        <dbReference type="ChEBI" id="CHEBI:33019"/>
        <dbReference type="ChEBI" id="CHEBI:46858"/>
        <dbReference type="ChEBI" id="CHEBI:83624"/>
        <dbReference type="EC" id="2.7.7.108"/>
    </reaction>
</comment>
<dbReference type="GO" id="GO:0016740">
    <property type="term" value="F:transferase activity"/>
    <property type="evidence" value="ECO:0007669"/>
    <property type="project" value="UniProtKB-KW"/>
</dbReference>
<evidence type="ECO:0000259" key="8">
    <source>
        <dbReference type="PROSITE" id="PS51459"/>
    </source>
</evidence>
<dbReference type="InterPro" id="IPR003812">
    <property type="entry name" value="Fido"/>
</dbReference>
<evidence type="ECO:0000256" key="1">
    <source>
        <dbReference type="ARBA" id="ARBA00022679"/>
    </source>
</evidence>
<sequence>MDKYDVGNDHYCYPNTAVLKNKLGITDEKTFEEAEREITKISAHNIKNAKPPYHLQYLQHIHAALFSELYDWAGQIRDVNISKGGTLFCVAPRISQEIGKLFNKLKDENYLQNLSYSDFVKKLAWYYSEFNMIHPFREGNGRVQRLFFEHLAAYNGYALDWSVISQKEWINASIDSVYVDSQRLADIFERVLKIR</sequence>
<organism evidence="9 10">
    <name type="scientific">Candidatus Methylobacter oryzae</name>
    <dbReference type="NCBI Taxonomy" id="2497749"/>
    <lineage>
        <taxon>Bacteria</taxon>
        <taxon>Pseudomonadati</taxon>
        <taxon>Pseudomonadota</taxon>
        <taxon>Gammaproteobacteria</taxon>
        <taxon>Methylococcales</taxon>
        <taxon>Methylococcaceae</taxon>
        <taxon>Methylobacter</taxon>
    </lineage>
</organism>
<evidence type="ECO:0000256" key="4">
    <source>
        <dbReference type="ARBA" id="ARBA00022840"/>
    </source>
</evidence>
<keyword evidence="2" id="KW-0548">Nucleotidyltransferase</keyword>
<keyword evidence="10" id="KW-1185">Reference proteome</keyword>
<keyword evidence="3" id="KW-0547">Nucleotide-binding</keyword>
<dbReference type="RefSeq" id="WP_127027521.1">
    <property type="nucleotide sequence ID" value="NZ_RYFG02000103.1"/>
</dbReference>
<comment type="caution">
    <text evidence="9">The sequence shown here is derived from an EMBL/GenBank/DDBJ whole genome shotgun (WGS) entry which is preliminary data.</text>
</comment>
<evidence type="ECO:0000256" key="7">
    <source>
        <dbReference type="ARBA" id="ARBA00048696"/>
    </source>
</evidence>
<accession>A0ABY3C8T8</accession>
<dbReference type="PROSITE" id="PS51459">
    <property type="entry name" value="FIDO"/>
    <property type="match status" value="1"/>
</dbReference>